<dbReference type="Proteomes" id="UP000008948">
    <property type="component" value="Unassembled WGS sequence"/>
</dbReference>
<sequence length="58" mass="6787">MNEEIFSSRNIRILFFAFVNEILPLIKTASFVYLRACFKEMSFFSQTVLSCIPSCHDM</sequence>
<dbReference type="EMBL" id="AIMH01000016">
    <property type="protein sequence ID" value="EJF98115.1"/>
    <property type="molecule type" value="Genomic_DNA"/>
</dbReference>
<keyword evidence="1" id="KW-0472">Membrane</keyword>
<evidence type="ECO:0000313" key="3">
    <source>
        <dbReference type="Proteomes" id="UP000008948"/>
    </source>
</evidence>
<accession>A0ABN0GPC0</accession>
<comment type="caution">
    <text evidence="2">The sequence shown here is derived from an EMBL/GenBank/DDBJ whole genome shotgun (WGS) entry which is preliminary data.</text>
</comment>
<protein>
    <submittedName>
        <fullName evidence="2">Uncharacterized protein</fullName>
    </submittedName>
</protein>
<evidence type="ECO:0000313" key="2">
    <source>
        <dbReference type="EMBL" id="EJF98115.1"/>
    </source>
</evidence>
<organism evidence="2 3">
    <name type="scientific">Bartonella vinsonii subsp. arupensis Pm136co</name>
    <dbReference type="NCBI Taxonomy" id="1094561"/>
    <lineage>
        <taxon>Bacteria</taxon>
        <taxon>Pseudomonadati</taxon>
        <taxon>Pseudomonadota</taxon>
        <taxon>Alphaproteobacteria</taxon>
        <taxon>Hyphomicrobiales</taxon>
        <taxon>Bartonellaceae</taxon>
        <taxon>Bartonella</taxon>
    </lineage>
</organism>
<keyword evidence="1" id="KW-0812">Transmembrane</keyword>
<gene>
    <name evidence="2" type="ORF">MEI_00614</name>
</gene>
<keyword evidence="3" id="KW-1185">Reference proteome</keyword>
<keyword evidence="1" id="KW-1133">Transmembrane helix</keyword>
<feature type="transmembrane region" description="Helical" evidence="1">
    <location>
        <begin position="12"/>
        <end position="34"/>
    </location>
</feature>
<proteinExistence type="predicted"/>
<reference evidence="2 3" key="1">
    <citation type="submission" date="2012-03" db="EMBL/GenBank/DDBJ databases">
        <title>The Genome Sequence of Bartonella vinsonii subsp. arupensis str. Pm136co.</title>
        <authorList>
            <consortium name="The Broad Institute Genome Sequencing Platform"/>
            <consortium name="The Broad Institute Genome Sequencing Center for Infectious Disease"/>
            <person name="Feldgarden M."/>
            <person name="Kirby J."/>
            <person name="Kosoy M."/>
            <person name="Birtles R."/>
            <person name="Probert W.S."/>
            <person name="Chiaraviglio L."/>
            <person name="Young S.K."/>
            <person name="Zeng Q."/>
            <person name="Gargeya S."/>
            <person name="Fitzgerald M."/>
            <person name="Haas B."/>
            <person name="Abouelleil A."/>
            <person name="Alvarado L."/>
            <person name="Arachchi H.M."/>
            <person name="Berlin A."/>
            <person name="Chapman S.B."/>
            <person name="Gearin G."/>
            <person name="Goldberg J."/>
            <person name="Griggs A."/>
            <person name="Gujja S."/>
            <person name="Hansen M."/>
            <person name="Heiman D."/>
            <person name="Howarth C."/>
            <person name="Larimer J."/>
            <person name="Lui A."/>
            <person name="MacDonald P.J.P."/>
            <person name="McCowen C."/>
            <person name="Montmayeur A."/>
            <person name="Murphy C."/>
            <person name="Neiman D."/>
            <person name="Pearson M."/>
            <person name="Priest M."/>
            <person name="Roberts A."/>
            <person name="Saif S."/>
            <person name="Shea T."/>
            <person name="Sisk P."/>
            <person name="Stolte C."/>
            <person name="Sykes S."/>
            <person name="Wortman J."/>
            <person name="Nusbaum C."/>
            <person name="Birren B."/>
        </authorList>
    </citation>
    <scope>NUCLEOTIDE SEQUENCE [LARGE SCALE GENOMIC DNA]</scope>
    <source>
        <strain evidence="2 3">Pm136co</strain>
    </source>
</reference>
<name>A0ABN0GPC0_BARVI</name>
<evidence type="ECO:0000256" key="1">
    <source>
        <dbReference type="SAM" id="Phobius"/>
    </source>
</evidence>